<dbReference type="PANTHER" id="PTHR23152:SF4">
    <property type="entry name" value="2-OXOADIPATE DEHYDROGENASE COMPLEX COMPONENT E1"/>
    <property type="match status" value="1"/>
</dbReference>
<dbReference type="Pfam" id="PF16870">
    <property type="entry name" value="OxoGdeHyase_C"/>
    <property type="match status" value="1"/>
</dbReference>
<dbReference type="AlphaFoldDB" id="A0A6P1NFD1"/>
<keyword evidence="8" id="KW-0786">Thiamine pyrophosphate</keyword>
<dbReference type="PIRSF" id="PIRSF000157">
    <property type="entry name" value="Oxoglu_dh_E1"/>
    <property type="match status" value="1"/>
</dbReference>
<evidence type="ECO:0000313" key="13">
    <source>
        <dbReference type="Proteomes" id="UP000463975"/>
    </source>
</evidence>
<dbReference type="RefSeq" id="WP_160619086.1">
    <property type="nucleotide sequence ID" value="NZ_CP047652.1"/>
</dbReference>
<dbReference type="GO" id="GO:0006096">
    <property type="term" value="P:glycolytic process"/>
    <property type="evidence" value="ECO:0007669"/>
    <property type="project" value="UniProtKB-KW"/>
</dbReference>
<dbReference type="Gene3D" id="3.40.50.11610">
    <property type="entry name" value="Multifunctional 2-oxoglutarate metabolism enzyme, C-terminal domain"/>
    <property type="match status" value="1"/>
</dbReference>
<evidence type="ECO:0000259" key="11">
    <source>
        <dbReference type="SMART" id="SM00861"/>
    </source>
</evidence>
<dbReference type="GO" id="GO:0006099">
    <property type="term" value="P:tricarboxylic acid cycle"/>
    <property type="evidence" value="ECO:0007669"/>
    <property type="project" value="TreeGrafter"/>
</dbReference>
<dbReference type="GO" id="GO:0045252">
    <property type="term" value="C:oxoglutarate dehydrogenase complex"/>
    <property type="evidence" value="ECO:0007669"/>
    <property type="project" value="TreeGrafter"/>
</dbReference>
<reference evidence="12 13" key="1">
    <citation type="submission" date="2020-01" db="EMBL/GenBank/DDBJ databases">
        <title>Genome sequencing of strain KACC 21507.</title>
        <authorList>
            <person name="Heo J."/>
            <person name="Kim S.-J."/>
            <person name="Kim J.-S."/>
            <person name="Hong S.-B."/>
            <person name="Kwon S.-W."/>
        </authorList>
    </citation>
    <scope>NUCLEOTIDE SEQUENCE [LARGE SCALE GENOMIC DNA]</scope>
    <source>
        <strain evidence="12 13">KACC 21507</strain>
    </source>
</reference>
<proteinExistence type="inferred from homology"/>
<dbReference type="EMBL" id="CP047652">
    <property type="protein sequence ID" value="QHI96013.1"/>
    <property type="molecule type" value="Genomic_DNA"/>
</dbReference>
<dbReference type="InterPro" id="IPR032106">
    <property type="entry name" value="2-oxogl_dehyd_N"/>
</dbReference>
<dbReference type="PANTHER" id="PTHR23152">
    <property type="entry name" value="2-OXOGLUTARATE DEHYDROGENASE"/>
    <property type="match status" value="1"/>
</dbReference>
<dbReference type="GO" id="GO:0004591">
    <property type="term" value="F:oxoglutarate dehydrogenase (succinyl-transferring) activity"/>
    <property type="evidence" value="ECO:0007669"/>
    <property type="project" value="UniProtKB-EC"/>
</dbReference>
<comment type="function">
    <text evidence="2">E1 component of the 2-oxoglutarate dehydrogenase (OGDH) complex which catalyzes the decarboxylation of 2-oxoglutarate, the first step in the conversion of 2-oxoglutarate to succinyl-CoA and CO(2).</text>
</comment>
<feature type="domain" description="Transketolase-like pyrimidine-binding" evidence="11">
    <location>
        <begin position="553"/>
        <end position="746"/>
    </location>
</feature>
<evidence type="ECO:0000256" key="9">
    <source>
        <dbReference type="ARBA" id="ARBA00023152"/>
    </source>
</evidence>
<dbReference type="InterPro" id="IPR031717">
    <property type="entry name" value="ODO-1/KGD_C"/>
</dbReference>
<dbReference type="EC" id="1.2.4.2" evidence="5"/>
<dbReference type="GO" id="GO:0030976">
    <property type="term" value="F:thiamine pyrophosphate binding"/>
    <property type="evidence" value="ECO:0007669"/>
    <property type="project" value="InterPro"/>
</dbReference>
<evidence type="ECO:0000256" key="2">
    <source>
        <dbReference type="ARBA" id="ARBA00003906"/>
    </source>
</evidence>
<evidence type="ECO:0000256" key="8">
    <source>
        <dbReference type="ARBA" id="ARBA00023052"/>
    </source>
</evidence>
<keyword evidence="7 12" id="KW-0560">Oxidoreductase</keyword>
<protein>
    <recommendedName>
        <fullName evidence="6">2-oxoglutarate dehydrogenase E1 component</fullName>
        <ecNumber evidence="5">1.2.4.2</ecNumber>
    </recommendedName>
    <alternativeName>
        <fullName evidence="10">Alpha-ketoglutarate dehydrogenase</fullName>
    </alternativeName>
</protein>
<evidence type="ECO:0000256" key="5">
    <source>
        <dbReference type="ARBA" id="ARBA00012280"/>
    </source>
</evidence>
<dbReference type="Gene3D" id="3.40.50.970">
    <property type="match status" value="1"/>
</dbReference>
<organism evidence="12 13">
    <name type="scientific">Aristophania vespae</name>
    <dbReference type="NCBI Taxonomy" id="2697033"/>
    <lineage>
        <taxon>Bacteria</taxon>
        <taxon>Pseudomonadati</taxon>
        <taxon>Pseudomonadota</taxon>
        <taxon>Alphaproteobacteria</taxon>
        <taxon>Acetobacterales</taxon>
        <taxon>Acetobacteraceae</taxon>
        <taxon>Aristophania</taxon>
    </lineage>
</organism>
<dbReference type="NCBIfam" id="NF006914">
    <property type="entry name" value="PRK09404.1"/>
    <property type="match status" value="1"/>
</dbReference>
<dbReference type="NCBIfam" id="TIGR00239">
    <property type="entry name" value="2oxo_dh_E1"/>
    <property type="match status" value="1"/>
</dbReference>
<evidence type="ECO:0000256" key="6">
    <source>
        <dbReference type="ARBA" id="ARBA00013321"/>
    </source>
</evidence>
<evidence type="ECO:0000313" key="12">
    <source>
        <dbReference type="EMBL" id="QHI96013.1"/>
    </source>
</evidence>
<dbReference type="InterPro" id="IPR005475">
    <property type="entry name" value="Transketolase-like_Pyr-bd"/>
</dbReference>
<evidence type="ECO:0000256" key="1">
    <source>
        <dbReference type="ARBA" id="ARBA00001964"/>
    </source>
</evidence>
<dbReference type="InterPro" id="IPR011603">
    <property type="entry name" value="2oxoglutarate_DH_E1"/>
</dbReference>
<dbReference type="Pfam" id="PF16078">
    <property type="entry name" value="2-oxogl_dehyd_N"/>
    <property type="match status" value="1"/>
</dbReference>
<dbReference type="InterPro" id="IPR001017">
    <property type="entry name" value="DH_E1"/>
</dbReference>
<dbReference type="GO" id="GO:0005829">
    <property type="term" value="C:cytosol"/>
    <property type="evidence" value="ECO:0007669"/>
    <property type="project" value="TreeGrafter"/>
</dbReference>
<dbReference type="Pfam" id="PF02779">
    <property type="entry name" value="Transket_pyr"/>
    <property type="match status" value="1"/>
</dbReference>
<dbReference type="CDD" id="cd02016">
    <property type="entry name" value="TPP_E1_OGDC_like"/>
    <property type="match status" value="1"/>
</dbReference>
<evidence type="ECO:0000256" key="3">
    <source>
        <dbReference type="ARBA" id="ARBA00006936"/>
    </source>
</evidence>
<sequence>MSKSPLTGLLNNRDAMNSENVAYLSELHSRWLKDPQSVDRAYATLFSNLGDDNPFTLEDFSDKKNLLRQISDDSLKTAYRTFGHLQAQLDPLNMQIKRGEDALFFPDADPDLQARYRRFYCGTIGAEFMHLLSPQERQWWIDQLESSYASPSLSDEDILAALIAAEEFEAFCQQRYPGVRRFGLEGGESLIVALRSLVNNAALRKVKTISFGMSHRGRLNVMANILHKDLAAIFSEFAGKTFQPPGISVSGDVKYHLGTSTHLTLHDHDIELSLLPNPSHLEAIGPVILGRVRALQDSRKDKERNQHLAVMIHGDAAFAGQGVVYETLQLSQLEGYRTGGTIHFIVNNQIGFTTSQQNAYSGYWNTDVAKSVAAPILHVNGDDAEAVARCTDLAYQWQRQFKRDIVIDIQCYRRNGHNETDDPAFTQPLMVKAIQAQPGVKQRFGQKLIQKGSLTTELLAQKEQSYKNILLNGFDRSASYEFNSHNWFGDGPIDPTRLLDKPERLQPMTGVPLTRLREVGHFLSKIPSDFTLHPRLKRQLESRTQSVNEGSPIDWATAEALAFGTLALDGHPVRLSGQDCGRGTFTQRHAVLTDQNTGRNFTPLAHINHRQAPVDIWNSPLSEYAVLGFEYGYSLGNPEALAAWEAQFGDFSNGAQIIIDQFLASGETKWLHSSGLTLLLPHGYEGAGPEHSSARPERYLQLSAENNLRVCWPSTPANYFHALRRQIIRRCRKPLIIFSPKSLLRNRLTVSSLAEMGPQTRFQPVLADPLITQDADRIIVCSGKVYYDLFQAREEAQKNNGIQSRTALIRIEQLYPFPHHALIEIFQKHPQAREIIWCQEEPHNGGAWQFVNRRIEKVLRTAQHPVKKLDYVGRAASASPATGSLSIHQAEQKALLQKALSLKMS</sequence>
<keyword evidence="13" id="KW-1185">Reference proteome</keyword>
<evidence type="ECO:0000256" key="4">
    <source>
        <dbReference type="ARBA" id="ARBA00011301"/>
    </source>
</evidence>
<dbReference type="InterPro" id="IPR029061">
    <property type="entry name" value="THDP-binding"/>
</dbReference>
<dbReference type="SUPFAM" id="SSF52518">
    <property type="entry name" value="Thiamin diphosphate-binding fold (THDP-binding)"/>
    <property type="match status" value="2"/>
</dbReference>
<name>A0A6P1NFD1_9PROT</name>
<evidence type="ECO:0000256" key="7">
    <source>
        <dbReference type="ARBA" id="ARBA00023002"/>
    </source>
</evidence>
<dbReference type="KEGG" id="bomb:GT348_07000"/>
<dbReference type="SMART" id="SM00861">
    <property type="entry name" value="Transket_pyr"/>
    <property type="match status" value="1"/>
</dbReference>
<comment type="subunit">
    <text evidence="4">Homodimer. Part of the 2-oxoglutarate dehydrogenase (OGDH) complex composed of E1 (2-oxoglutarate dehydrogenase), E2 (dihydrolipoamide succinyltransferase) and E3 (dihydrolipoamide dehydrogenase); the complex contains multiple copies of the three enzymatic components (E1, E2 and E3).</text>
</comment>
<evidence type="ECO:0000256" key="10">
    <source>
        <dbReference type="ARBA" id="ARBA00030680"/>
    </source>
</evidence>
<comment type="similarity">
    <text evidence="3">Belongs to the alpha-ketoglutarate dehydrogenase family.</text>
</comment>
<dbReference type="Pfam" id="PF00676">
    <property type="entry name" value="E1_dh"/>
    <property type="match status" value="1"/>
</dbReference>
<accession>A0A6P1NFD1</accession>
<keyword evidence="9" id="KW-0324">Glycolysis</keyword>
<dbReference type="Gene3D" id="3.40.50.12470">
    <property type="match status" value="1"/>
</dbReference>
<comment type="cofactor">
    <cofactor evidence="1">
        <name>thiamine diphosphate</name>
        <dbReference type="ChEBI" id="CHEBI:58937"/>
    </cofactor>
</comment>
<dbReference type="NCBIfam" id="NF008907">
    <property type="entry name" value="PRK12270.1"/>
    <property type="match status" value="1"/>
</dbReference>
<dbReference type="Proteomes" id="UP000463975">
    <property type="component" value="Chromosome"/>
</dbReference>
<gene>
    <name evidence="12" type="ORF">GT348_07000</name>
</gene>
<dbReference type="InterPro" id="IPR042179">
    <property type="entry name" value="KGD_C_sf"/>
</dbReference>